<evidence type="ECO:0000256" key="1">
    <source>
        <dbReference type="ARBA" id="ARBA00001933"/>
    </source>
</evidence>
<dbReference type="Gene3D" id="3.40.640.10">
    <property type="entry name" value="Type I PLP-dependent aspartate aminotransferase-like (Major domain)"/>
    <property type="match status" value="1"/>
</dbReference>
<dbReference type="Gene3D" id="3.90.1150.10">
    <property type="entry name" value="Aspartate Aminotransferase, domain 1"/>
    <property type="match status" value="1"/>
</dbReference>
<dbReference type="InterPro" id="IPR015421">
    <property type="entry name" value="PyrdxlP-dep_Trfase_major"/>
</dbReference>
<dbReference type="SUPFAM" id="SSF53383">
    <property type="entry name" value="PLP-dependent transferases"/>
    <property type="match status" value="1"/>
</dbReference>
<dbReference type="PATRIC" id="fig|507754.4.peg.585"/>
<dbReference type="AlphaFoldDB" id="A0A0P9F4I1"/>
<dbReference type="InterPro" id="IPR039429">
    <property type="entry name" value="SHMT-like_dom"/>
</dbReference>
<name>A0A0P9F4I1_9ARCH</name>
<dbReference type="Proteomes" id="UP000050515">
    <property type="component" value="Unassembled WGS sequence"/>
</dbReference>
<dbReference type="InterPro" id="IPR015422">
    <property type="entry name" value="PyrdxlP-dep_Trfase_small"/>
</dbReference>
<reference evidence="4 5" key="1">
    <citation type="submission" date="2015-09" db="EMBL/GenBank/DDBJ databases">
        <title>Draft genome sequence of Acidiplasma aeolicum DSM 18409.</title>
        <authorList>
            <person name="Hemp J."/>
        </authorList>
    </citation>
    <scope>NUCLEOTIDE SEQUENCE [LARGE SCALE GENOMIC DNA]</scope>
    <source>
        <strain evidence="4 5">V</strain>
    </source>
</reference>
<proteinExistence type="predicted"/>
<dbReference type="PANTHER" id="PTHR11680">
    <property type="entry name" value="SERINE HYDROXYMETHYLTRANSFERASE"/>
    <property type="match status" value="1"/>
</dbReference>
<evidence type="ECO:0000313" key="4">
    <source>
        <dbReference type="EMBL" id="KPV46646.1"/>
    </source>
</evidence>
<evidence type="ECO:0000259" key="3">
    <source>
        <dbReference type="Pfam" id="PF00464"/>
    </source>
</evidence>
<dbReference type="InterPro" id="IPR049943">
    <property type="entry name" value="Ser_HO-MeTrfase-like"/>
</dbReference>
<dbReference type="EMBL" id="LJCQ01000204">
    <property type="protein sequence ID" value="KPV46646.1"/>
    <property type="molecule type" value="Genomic_DNA"/>
</dbReference>
<comment type="caution">
    <text evidence="4">The sequence shown here is derived from an EMBL/GenBank/DDBJ whole genome shotgun (WGS) entry which is preliminary data.</text>
</comment>
<dbReference type="InterPro" id="IPR015424">
    <property type="entry name" value="PyrdxlP-dep_Trfase"/>
</dbReference>
<evidence type="ECO:0000313" key="5">
    <source>
        <dbReference type="Proteomes" id="UP000050515"/>
    </source>
</evidence>
<accession>A0A0P9F4I1</accession>
<comment type="cofactor">
    <cofactor evidence="1">
        <name>pyridoxal 5'-phosphate</name>
        <dbReference type="ChEBI" id="CHEBI:597326"/>
    </cofactor>
</comment>
<dbReference type="Pfam" id="PF00464">
    <property type="entry name" value="SHMT"/>
    <property type="match status" value="1"/>
</dbReference>
<dbReference type="GO" id="GO:0004372">
    <property type="term" value="F:glycine hydroxymethyltransferase activity"/>
    <property type="evidence" value="ECO:0007669"/>
    <property type="project" value="TreeGrafter"/>
</dbReference>
<keyword evidence="2" id="KW-0663">Pyridoxal phosphate</keyword>
<gene>
    <name evidence="4" type="ORF">SE19_04635</name>
</gene>
<sequence length="384" mass="43584">MSVLDLIMRHNAYRNSVINMQASENMLSPNVKLAMSSDLGSRYSLEINGDNIYGGTRYMEEIYTETHENIKKLFKSEYAEARPLSGHIAAEISILSILNKRKIMAIPEDNGGYPGYFGGNLDRILNFKSVPVPMEGYKINYDGLENVASSEKPDAIILGQSVFIRHYDLKRIREICDKYEIKLLYDASHVLGLIAGGAFQDDAMKYSDILYGSTHKTFFGPQGGIIMTNDNKLFDKIEENSIFKTFDNFNLSRFAGLSIAVEEMLKFGQEYAGNVVKNTRNLAHSMAKNGDMIQPGTEDTETHQIILNENYLKTHGFNFITFSEEMEKSKIIIDRVGRVGTQEITRYNISCMDLISDIFYGISNKLNMSNEINNIIDKMSLKYW</sequence>
<evidence type="ECO:0000256" key="2">
    <source>
        <dbReference type="ARBA" id="ARBA00022898"/>
    </source>
</evidence>
<dbReference type="GO" id="GO:0030170">
    <property type="term" value="F:pyridoxal phosphate binding"/>
    <property type="evidence" value="ECO:0007669"/>
    <property type="project" value="TreeGrafter"/>
</dbReference>
<feature type="domain" description="Serine hydroxymethyltransferase-like" evidence="3">
    <location>
        <begin position="3"/>
        <end position="309"/>
    </location>
</feature>
<protein>
    <recommendedName>
        <fullName evidence="3">Serine hydroxymethyltransferase-like domain-containing protein</fullName>
    </recommendedName>
</protein>
<dbReference type="OrthoDB" id="5821at2157"/>
<dbReference type="PANTHER" id="PTHR11680:SF35">
    <property type="entry name" value="SERINE HYDROXYMETHYLTRANSFERASE 1"/>
    <property type="match status" value="1"/>
</dbReference>
<dbReference type="GO" id="GO:0005737">
    <property type="term" value="C:cytoplasm"/>
    <property type="evidence" value="ECO:0007669"/>
    <property type="project" value="TreeGrafter"/>
</dbReference>
<dbReference type="GO" id="GO:0046653">
    <property type="term" value="P:tetrahydrofolate metabolic process"/>
    <property type="evidence" value="ECO:0007669"/>
    <property type="project" value="TreeGrafter"/>
</dbReference>
<organism evidence="4 5">
    <name type="scientific">Acidiplasma aeolicum</name>
    <dbReference type="NCBI Taxonomy" id="507754"/>
    <lineage>
        <taxon>Archaea</taxon>
        <taxon>Methanobacteriati</taxon>
        <taxon>Thermoplasmatota</taxon>
        <taxon>Thermoplasmata</taxon>
        <taxon>Thermoplasmatales</taxon>
        <taxon>Ferroplasmaceae</taxon>
        <taxon>Acidiplasma</taxon>
    </lineage>
</organism>
<dbReference type="RefSeq" id="WP_054964166.1">
    <property type="nucleotide sequence ID" value="NZ_LJCQ01000204.1"/>
</dbReference>
<dbReference type="GO" id="GO:0019264">
    <property type="term" value="P:glycine biosynthetic process from serine"/>
    <property type="evidence" value="ECO:0007669"/>
    <property type="project" value="TreeGrafter"/>
</dbReference>